<dbReference type="Gene3D" id="3.80.10.10">
    <property type="entry name" value="Ribonuclease Inhibitor"/>
    <property type="match status" value="2"/>
</dbReference>
<dbReference type="InterPro" id="IPR050216">
    <property type="entry name" value="LRR_domain-containing"/>
</dbReference>
<dbReference type="Gene3D" id="3.30.70.1390">
    <property type="entry name" value="ROC domain from the Parkinson's disease-associated leucine-rich repeat kinase 2"/>
    <property type="match status" value="1"/>
</dbReference>
<dbReference type="PROSITE" id="PS51424">
    <property type="entry name" value="ROC"/>
    <property type="match status" value="1"/>
</dbReference>
<feature type="compositionally biased region" description="Low complexity" evidence="4">
    <location>
        <begin position="764"/>
        <end position="773"/>
    </location>
</feature>
<dbReference type="GO" id="GO:0000166">
    <property type="term" value="F:nucleotide binding"/>
    <property type="evidence" value="ECO:0007669"/>
    <property type="project" value="UniProtKB-KW"/>
</dbReference>
<evidence type="ECO:0000313" key="6">
    <source>
        <dbReference type="EMBL" id="KAK2161147.1"/>
    </source>
</evidence>
<dbReference type="Pfam" id="PF08477">
    <property type="entry name" value="Roc"/>
    <property type="match status" value="1"/>
</dbReference>
<dbReference type="Gene3D" id="3.40.50.300">
    <property type="entry name" value="P-loop containing nucleotide triphosphate hydrolases"/>
    <property type="match status" value="1"/>
</dbReference>
<evidence type="ECO:0000259" key="5">
    <source>
        <dbReference type="PROSITE" id="PS51424"/>
    </source>
</evidence>
<feature type="domain" description="Roc" evidence="5">
    <location>
        <begin position="352"/>
        <end position="573"/>
    </location>
</feature>
<reference evidence="6" key="1">
    <citation type="journal article" date="2023" name="Mol. Biol. Evol.">
        <title>Third-Generation Sequencing Reveals the Adaptive Role of the Epigenome in Three Deep-Sea Polychaetes.</title>
        <authorList>
            <person name="Perez M."/>
            <person name="Aroh O."/>
            <person name="Sun Y."/>
            <person name="Lan Y."/>
            <person name="Juniper S.K."/>
            <person name="Young C.R."/>
            <person name="Angers B."/>
            <person name="Qian P.Y."/>
        </authorList>
    </citation>
    <scope>NUCLEOTIDE SEQUENCE</scope>
    <source>
        <strain evidence="6">R07B-5</strain>
    </source>
</reference>
<dbReference type="EMBL" id="JAODUO010001597">
    <property type="protein sequence ID" value="KAK2161147.1"/>
    <property type="molecule type" value="Genomic_DNA"/>
</dbReference>
<accession>A0AAD9JXX1</accession>
<keyword evidence="7" id="KW-1185">Reference proteome</keyword>
<dbReference type="InterPro" id="IPR027417">
    <property type="entry name" value="P-loop_NTPase"/>
</dbReference>
<comment type="caution">
    <text evidence="6">The sequence shown here is derived from an EMBL/GenBank/DDBJ whole genome shotgun (WGS) entry which is preliminary data.</text>
</comment>
<gene>
    <name evidence="6" type="ORF">NP493_1596g00024</name>
</gene>
<dbReference type="SMART" id="SM00369">
    <property type="entry name" value="LRR_TYP"/>
    <property type="match status" value="6"/>
</dbReference>
<dbReference type="GO" id="GO:0009966">
    <property type="term" value="P:regulation of signal transduction"/>
    <property type="evidence" value="ECO:0007669"/>
    <property type="project" value="UniProtKB-ARBA"/>
</dbReference>
<dbReference type="Pfam" id="PF13855">
    <property type="entry name" value="LRR_8"/>
    <property type="match status" value="1"/>
</dbReference>
<dbReference type="GO" id="GO:0005737">
    <property type="term" value="C:cytoplasm"/>
    <property type="evidence" value="ECO:0007669"/>
    <property type="project" value="TreeGrafter"/>
</dbReference>
<dbReference type="SUPFAM" id="SSF52540">
    <property type="entry name" value="P-loop containing nucleoside triphosphate hydrolases"/>
    <property type="match status" value="1"/>
</dbReference>
<keyword evidence="2" id="KW-0677">Repeat</keyword>
<evidence type="ECO:0000313" key="7">
    <source>
        <dbReference type="Proteomes" id="UP001209878"/>
    </source>
</evidence>
<keyword evidence="3" id="KW-0547">Nucleotide-binding</keyword>
<dbReference type="AlphaFoldDB" id="A0AAD9JXX1"/>
<sequence length="1005" mass="112897">MATAAERRAQDRKMIAIAEERSSQRMPFGQHPLARLGFAGARHLVPERLPSGRRDKPVTVRVIDFNADAIDNIKEVSETLKRLDLTHLRLTALPVDLTVSLTALEHLDLSFNDMSEESFPTPFAKMRHLVELTAHYNHIGRIPKSWRSLRGLTRLKIGNNELKSVEGVDKLKKLQIFVVEHNQVEKLDKSFYSNLTQLEILHCGHNFLRNIGADVRNMRFLRHVDVSHNNLTTLPAELFQLPRLEVLNASANQIARIPTVATKGRAKHPIGDVDLSENLLVKFPDHLLMIADSIDLSHNRIKVVSGTAMKKLDWDSNQRLLLAGNPLVFPPLDVCECGIRSIVQFYVESKSTVKVYQGIKVLMLGCSGAGKTSLVQSLVDQQSRLTEDAEGSAGIDIHEVVIEGDDQLTKPLQLSIWDLAGADEFSYPNCIFLQQPCLVLMTFNMADYAETNFNYMIGRWMDQLLARNNKLVVLPVGTHADLLSEARRKSVCWSVRSKMCEHLEQHLAAVQAEMRKIESRPHISTALSEQLKSYLTLLSADMVTHDEVVAVSAKTLEGVPSLFAAIKSMATDKATFPNVMRPIPSLWLDIESYVEERGYQMDVPVMRWSDLADEIKLKFGTKHVLQMVVGYLADTGKVLWFSDHTTLKKYIFIRPSWITDLLKPLFVPDLATSCGAGFHLDDNFKSAGVPLARYERMVSEFVDEGVAERDLLRCVWAHLLPSDRNKPLIDTLALLIDHFEFGYFAGEPPGPNRSPAPSRKRYNSAGSSRSSTASTASVSAAEFPFFISPSTVHFDQVLTSRVLVPWRCRTAQPRDCRQIHEQRCAATGSPRIAAVYRFPRFLPPGLFERLTVRAHRPGFGLRPLYHWKSGICAVHPSTPDNGENAENSGVLFFLKRIRHHDDGSICVRIEVCHETKVVGEKDIDPLWVVLLPFLRNTDDLLATFQGLSVERFMECPACRALSFLGEWQTPKELQSVATATKACEVCKESISTAYLVQPKEKRVGV</sequence>
<dbReference type="PRINTS" id="PR00449">
    <property type="entry name" value="RASTRNSFRMNG"/>
</dbReference>
<evidence type="ECO:0000256" key="1">
    <source>
        <dbReference type="ARBA" id="ARBA00022614"/>
    </source>
</evidence>
<dbReference type="InterPro" id="IPR001611">
    <property type="entry name" value="Leu-rich_rpt"/>
</dbReference>
<organism evidence="6 7">
    <name type="scientific">Ridgeia piscesae</name>
    <name type="common">Tubeworm</name>
    <dbReference type="NCBI Taxonomy" id="27915"/>
    <lineage>
        <taxon>Eukaryota</taxon>
        <taxon>Metazoa</taxon>
        <taxon>Spiralia</taxon>
        <taxon>Lophotrochozoa</taxon>
        <taxon>Annelida</taxon>
        <taxon>Polychaeta</taxon>
        <taxon>Sedentaria</taxon>
        <taxon>Canalipalpata</taxon>
        <taxon>Sabellida</taxon>
        <taxon>Siboglinidae</taxon>
        <taxon>Ridgeia</taxon>
    </lineage>
</organism>
<dbReference type="PANTHER" id="PTHR48051:SF46">
    <property type="entry name" value="LEUCINE RICH REPEAT-CONTAINING DOMAIN PROTEIN"/>
    <property type="match status" value="1"/>
</dbReference>
<dbReference type="SUPFAM" id="SSF52058">
    <property type="entry name" value="L domain-like"/>
    <property type="match status" value="1"/>
</dbReference>
<evidence type="ECO:0000256" key="4">
    <source>
        <dbReference type="SAM" id="MobiDB-lite"/>
    </source>
</evidence>
<proteinExistence type="predicted"/>
<dbReference type="InterPro" id="IPR003591">
    <property type="entry name" value="Leu-rich_rpt_typical-subtyp"/>
</dbReference>
<keyword evidence="1" id="KW-0433">Leucine-rich repeat</keyword>
<name>A0AAD9JXX1_RIDPI</name>
<dbReference type="InterPro" id="IPR020859">
    <property type="entry name" value="ROC"/>
</dbReference>
<dbReference type="InterPro" id="IPR032675">
    <property type="entry name" value="LRR_dom_sf"/>
</dbReference>
<dbReference type="Proteomes" id="UP001209878">
    <property type="component" value="Unassembled WGS sequence"/>
</dbReference>
<dbReference type="PANTHER" id="PTHR48051">
    <property type="match status" value="1"/>
</dbReference>
<protein>
    <recommendedName>
        <fullName evidence="5">Roc domain-containing protein</fullName>
    </recommendedName>
</protein>
<feature type="region of interest" description="Disordered" evidence="4">
    <location>
        <begin position="749"/>
        <end position="773"/>
    </location>
</feature>
<evidence type="ECO:0000256" key="2">
    <source>
        <dbReference type="ARBA" id="ARBA00022737"/>
    </source>
</evidence>
<evidence type="ECO:0000256" key="3">
    <source>
        <dbReference type="ARBA" id="ARBA00022741"/>
    </source>
</evidence>